<sequence length="103" mass="11068">MDGPRSVRHDFSSTFCEVNLSMTVHNSLEDIVSVRIKTLDSMSAVDSLTSAGPVPGNEAGWHDTSRLNEIKVTTDVMGARLGRASSAESISPFLWTGLSSTKI</sequence>
<organism evidence="1">
    <name type="scientific">Ixodes ricinus</name>
    <name type="common">Common tick</name>
    <name type="synonym">Acarus ricinus</name>
    <dbReference type="NCBI Taxonomy" id="34613"/>
    <lineage>
        <taxon>Eukaryota</taxon>
        <taxon>Metazoa</taxon>
        <taxon>Ecdysozoa</taxon>
        <taxon>Arthropoda</taxon>
        <taxon>Chelicerata</taxon>
        <taxon>Arachnida</taxon>
        <taxon>Acari</taxon>
        <taxon>Parasitiformes</taxon>
        <taxon>Ixodida</taxon>
        <taxon>Ixodoidea</taxon>
        <taxon>Ixodidae</taxon>
        <taxon>Ixodinae</taxon>
        <taxon>Ixodes</taxon>
    </lineage>
</organism>
<protein>
    <submittedName>
        <fullName evidence="1">Uncharacterized protein</fullName>
    </submittedName>
</protein>
<accession>A0A0K8RDQ0</accession>
<evidence type="ECO:0000313" key="1">
    <source>
        <dbReference type="EMBL" id="JAA68993.1"/>
    </source>
</evidence>
<dbReference type="EMBL" id="GADI01004815">
    <property type="protein sequence ID" value="JAA68993.1"/>
    <property type="molecule type" value="mRNA"/>
</dbReference>
<dbReference type="AlphaFoldDB" id="A0A0K8RDQ0"/>
<name>A0A0K8RDQ0_IXORI</name>
<proteinExistence type="evidence at transcript level"/>
<reference evidence="1" key="1">
    <citation type="submission" date="2012-12" db="EMBL/GenBank/DDBJ databases">
        <title>Identification and characterization of a phenylalanine ammonia-lyase gene family in Isatis indigotica Fort.</title>
        <authorList>
            <person name="Liu Q."/>
            <person name="Chen J."/>
            <person name="Zhou X."/>
            <person name="Di P."/>
            <person name="Xiao Y."/>
            <person name="Xuan H."/>
            <person name="Zhang L."/>
            <person name="Chen W."/>
        </authorList>
    </citation>
    <scope>NUCLEOTIDE SEQUENCE</scope>
    <source>
        <tissue evidence="1">Salivary gland</tissue>
    </source>
</reference>